<comment type="subcellular location">
    <subcellularLocation>
        <location evidence="1">Cell envelope</location>
    </subcellularLocation>
</comment>
<dbReference type="InterPro" id="IPR038352">
    <property type="entry name" value="Imelysin_sf"/>
</dbReference>
<dbReference type="InterPro" id="IPR034984">
    <property type="entry name" value="Imelysin-like_IPPA"/>
</dbReference>
<accession>A0A1H9UYW3</accession>
<sequence>MRLTLAALMLTATPALAGVEEAIDDHVLPNAASFAEATSALADTARDDCTAGAVKPAWNDAFDAWMGISHLQLGPLEEGGRTLAIAFWPDSRGMAPRAIAGIVADEDPVVGDADAFAEVSVAARGLFAMERLLYGEDYAGYGADSYVCRLVEAMAVDLSRLAGEVDTAWRDDFAPTLRSAGEAGNDRFLDRREAAQALYTALMTGLTFTETQRLARPMGSFDRPRPEQAEARRSGRSLRNVILSLEALRGLAGTLSSGDIPQTEAAFDAALETARELDDPVLAGVSDPQGRLEVEVLKQRVEAIRRAVDGELGAALGVSQGFNSMDGD</sequence>
<evidence type="ECO:0000256" key="4">
    <source>
        <dbReference type="SAM" id="SignalP"/>
    </source>
</evidence>
<dbReference type="GO" id="GO:0030313">
    <property type="term" value="C:cell envelope"/>
    <property type="evidence" value="ECO:0007669"/>
    <property type="project" value="UniProtKB-SubCell"/>
</dbReference>
<keyword evidence="7" id="KW-1185">Reference proteome</keyword>
<name>A0A1H9UYW3_9RHOB</name>
<dbReference type="CDD" id="cd14659">
    <property type="entry name" value="Imelysin-like_IPPA"/>
    <property type="match status" value="1"/>
</dbReference>
<feature type="domain" description="Imelysin-like" evidence="5">
    <location>
        <begin position="28"/>
        <end position="305"/>
    </location>
</feature>
<proteinExistence type="predicted"/>
<evidence type="ECO:0000313" key="7">
    <source>
        <dbReference type="Proteomes" id="UP000198885"/>
    </source>
</evidence>
<evidence type="ECO:0000256" key="3">
    <source>
        <dbReference type="SAM" id="MobiDB-lite"/>
    </source>
</evidence>
<dbReference type="Pfam" id="PF09375">
    <property type="entry name" value="Peptidase_M75"/>
    <property type="match status" value="1"/>
</dbReference>
<dbReference type="EMBL" id="FOGU01000006">
    <property type="protein sequence ID" value="SES14612.1"/>
    <property type="molecule type" value="Genomic_DNA"/>
</dbReference>
<reference evidence="6 7" key="1">
    <citation type="submission" date="2016-10" db="EMBL/GenBank/DDBJ databases">
        <authorList>
            <person name="de Groot N.N."/>
        </authorList>
    </citation>
    <scope>NUCLEOTIDE SEQUENCE [LARGE SCALE GENOMIC DNA]</scope>
    <source>
        <strain evidence="6 7">DSM 23042</strain>
    </source>
</reference>
<feature type="region of interest" description="Disordered" evidence="3">
    <location>
        <begin position="215"/>
        <end position="234"/>
    </location>
</feature>
<feature type="compositionally biased region" description="Basic and acidic residues" evidence="3">
    <location>
        <begin position="222"/>
        <end position="233"/>
    </location>
</feature>
<organism evidence="6 7">
    <name type="scientific">Tranquillimonas rosea</name>
    <dbReference type="NCBI Taxonomy" id="641238"/>
    <lineage>
        <taxon>Bacteria</taxon>
        <taxon>Pseudomonadati</taxon>
        <taxon>Pseudomonadota</taxon>
        <taxon>Alphaproteobacteria</taxon>
        <taxon>Rhodobacterales</taxon>
        <taxon>Roseobacteraceae</taxon>
        <taxon>Tranquillimonas</taxon>
    </lineage>
</organism>
<dbReference type="Gene3D" id="1.20.1420.20">
    <property type="entry name" value="M75 peptidase, HXXE motif"/>
    <property type="match status" value="1"/>
</dbReference>
<feature type="signal peptide" evidence="4">
    <location>
        <begin position="1"/>
        <end position="17"/>
    </location>
</feature>
<gene>
    <name evidence="6" type="ORF">SAMN04490244_106105</name>
</gene>
<evidence type="ECO:0000256" key="1">
    <source>
        <dbReference type="ARBA" id="ARBA00004196"/>
    </source>
</evidence>
<dbReference type="RefSeq" id="WP_092693711.1">
    <property type="nucleotide sequence ID" value="NZ_FOGU01000006.1"/>
</dbReference>
<evidence type="ECO:0000313" key="6">
    <source>
        <dbReference type="EMBL" id="SES14612.1"/>
    </source>
</evidence>
<dbReference type="STRING" id="641238.SAMN04490244_106105"/>
<dbReference type="OrthoDB" id="5729110at2"/>
<dbReference type="InterPro" id="IPR018976">
    <property type="entry name" value="Imelysin-like"/>
</dbReference>
<evidence type="ECO:0000259" key="5">
    <source>
        <dbReference type="Pfam" id="PF09375"/>
    </source>
</evidence>
<dbReference type="AlphaFoldDB" id="A0A1H9UYW3"/>
<feature type="chain" id="PRO_5011732465" description="Imelysin-like domain-containing protein" evidence="4">
    <location>
        <begin position="18"/>
        <end position="328"/>
    </location>
</feature>
<dbReference type="Proteomes" id="UP000198885">
    <property type="component" value="Unassembled WGS sequence"/>
</dbReference>
<protein>
    <recommendedName>
        <fullName evidence="5">Imelysin-like domain-containing protein</fullName>
    </recommendedName>
</protein>
<keyword evidence="2 4" id="KW-0732">Signal</keyword>
<evidence type="ECO:0000256" key="2">
    <source>
        <dbReference type="ARBA" id="ARBA00022729"/>
    </source>
</evidence>